<proteinExistence type="predicted"/>
<name>A0ABV6V5K7_9ACTN</name>
<feature type="compositionally biased region" description="Low complexity" evidence="1">
    <location>
        <begin position="41"/>
        <end position="67"/>
    </location>
</feature>
<feature type="signal peptide" evidence="2">
    <location>
        <begin position="1"/>
        <end position="29"/>
    </location>
</feature>
<comment type="caution">
    <text evidence="3">The sequence shown here is derived from an EMBL/GenBank/DDBJ whole genome shotgun (WGS) entry which is preliminary data.</text>
</comment>
<evidence type="ECO:0008006" key="5">
    <source>
        <dbReference type="Google" id="ProtNLM"/>
    </source>
</evidence>
<dbReference type="RefSeq" id="WP_380503987.1">
    <property type="nucleotide sequence ID" value="NZ_JBHEZX010000003.1"/>
</dbReference>
<keyword evidence="2" id="KW-0732">Signal</keyword>
<evidence type="ECO:0000256" key="2">
    <source>
        <dbReference type="SAM" id="SignalP"/>
    </source>
</evidence>
<feature type="chain" id="PRO_5046988190" description="Secreted protein" evidence="2">
    <location>
        <begin position="30"/>
        <end position="67"/>
    </location>
</feature>
<dbReference type="PROSITE" id="PS51257">
    <property type="entry name" value="PROKAR_LIPOPROTEIN"/>
    <property type="match status" value="1"/>
</dbReference>
<sequence>MTRRKLAPLLAACALAALALTGCSGHPRAAAPNGVSAGTVQQMQQQVDAAQSAADAADSDAATDPSQ</sequence>
<organism evidence="3 4">
    <name type="scientific">Streptacidiphilus alkalitolerans</name>
    <dbReference type="NCBI Taxonomy" id="3342712"/>
    <lineage>
        <taxon>Bacteria</taxon>
        <taxon>Bacillati</taxon>
        <taxon>Actinomycetota</taxon>
        <taxon>Actinomycetes</taxon>
        <taxon>Kitasatosporales</taxon>
        <taxon>Streptomycetaceae</taxon>
        <taxon>Streptacidiphilus</taxon>
    </lineage>
</organism>
<evidence type="ECO:0000313" key="3">
    <source>
        <dbReference type="EMBL" id="MFC1409016.1"/>
    </source>
</evidence>
<feature type="region of interest" description="Disordered" evidence="1">
    <location>
        <begin position="30"/>
        <end position="67"/>
    </location>
</feature>
<keyword evidence="4" id="KW-1185">Reference proteome</keyword>
<evidence type="ECO:0000313" key="4">
    <source>
        <dbReference type="Proteomes" id="UP001592582"/>
    </source>
</evidence>
<reference evidence="3 4" key="1">
    <citation type="submission" date="2024-09" db="EMBL/GenBank/DDBJ databases">
        <authorList>
            <person name="Lee S.D."/>
        </authorList>
    </citation>
    <scope>NUCLEOTIDE SEQUENCE [LARGE SCALE GENOMIC DNA]</scope>
    <source>
        <strain evidence="3 4">N1-1</strain>
    </source>
</reference>
<accession>A0ABV6V5K7</accession>
<evidence type="ECO:0000256" key="1">
    <source>
        <dbReference type="SAM" id="MobiDB-lite"/>
    </source>
</evidence>
<dbReference type="EMBL" id="JBHEZX010000003">
    <property type="protein sequence ID" value="MFC1409016.1"/>
    <property type="molecule type" value="Genomic_DNA"/>
</dbReference>
<gene>
    <name evidence="3" type="ORF">ACEZDG_06945</name>
</gene>
<dbReference type="Proteomes" id="UP001592582">
    <property type="component" value="Unassembled WGS sequence"/>
</dbReference>
<protein>
    <recommendedName>
        <fullName evidence="5">Secreted protein</fullName>
    </recommendedName>
</protein>